<name>A0AAJ1AZI6_MEDGN</name>
<organism evidence="2 3">
    <name type="scientific">Mediterraneibacter gnavus</name>
    <name type="common">Ruminococcus gnavus</name>
    <dbReference type="NCBI Taxonomy" id="33038"/>
    <lineage>
        <taxon>Bacteria</taxon>
        <taxon>Bacillati</taxon>
        <taxon>Bacillota</taxon>
        <taxon>Clostridia</taxon>
        <taxon>Lachnospirales</taxon>
        <taxon>Lachnospiraceae</taxon>
        <taxon>Mediterraneibacter</taxon>
    </lineage>
</organism>
<protein>
    <submittedName>
        <fullName evidence="2">Uncharacterized protein</fullName>
    </submittedName>
</protein>
<proteinExistence type="predicted"/>
<evidence type="ECO:0000313" key="3">
    <source>
        <dbReference type="Proteomes" id="UP001297422"/>
    </source>
</evidence>
<dbReference type="EMBL" id="JAJBNC010000038">
    <property type="protein sequence ID" value="MCB5495345.1"/>
    <property type="molecule type" value="Genomic_DNA"/>
</dbReference>
<feature type="region of interest" description="Disordered" evidence="1">
    <location>
        <begin position="99"/>
        <end position="126"/>
    </location>
</feature>
<gene>
    <name evidence="2" type="ORF">LIQ10_16650</name>
</gene>
<sequence length="126" mass="14540">MAEKMKMLNVRIDVATDKKIEALVENSRMKKSDVVRKLLMESTQRVILKDGTKIALELEKIDTLLNSSDFNEEIEMRVTQVCDALYDEIYKVFQEGEREDGNLEDDKCEGSRKKKIQDNTGVHIQS</sequence>
<reference evidence="2" key="1">
    <citation type="submission" date="2021-10" db="EMBL/GenBank/DDBJ databases">
        <title>Collection of gut derived symbiotic bacterial strains cultured from healthy donors.</title>
        <authorList>
            <person name="Lin H."/>
            <person name="Littmann E."/>
            <person name="Claire K."/>
            <person name="Pamer E."/>
        </authorList>
    </citation>
    <scope>NUCLEOTIDE SEQUENCE</scope>
    <source>
        <strain evidence="2">MSK.23.4</strain>
    </source>
</reference>
<dbReference type="AlphaFoldDB" id="A0AAJ1AZI6"/>
<feature type="compositionally biased region" description="Basic and acidic residues" evidence="1">
    <location>
        <begin position="99"/>
        <end position="111"/>
    </location>
</feature>
<evidence type="ECO:0000256" key="1">
    <source>
        <dbReference type="SAM" id="MobiDB-lite"/>
    </source>
</evidence>
<comment type="caution">
    <text evidence="2">The sequence shown here is derived from an EMBL/GenBank/DDBJ whole genome shotgun (WGS) entry which is preliminary data.</text>
</comment>
<accession>A0AAJ1AZI6</accession>
<dbReference type="RefSeq" id="WP_173878410.1">
    <property type="nucleotide sequence ID" value="NZ_JAAIMT010000003.1"/>
</dbReference>
<evidence type="ECO:0000313" key="2">
    <source>
        <dbReference type="EMBL" id="MCB5495345.1"/>
    </source>
</evidence>
<dbReference type="Proteomes" id="UP001297422">
    <property type="component" value="Unassembled WGS sequence"/>
</dbReference>